<organism evidence="3 4">
    <name type="scientific">Ramlibacter tataouinensis</name>
    <dbReference type="NCBI Taxonomy" id="94132"/>
    <lineage>
        <taxon>Bacteria</taxon>
        <taxon>Pseudomonadati</taxon>
        <taxon>Pseudomonadota</taxon>
        <taxon>Betaproteobacteria</taxon>
        <taxon>Burkholderiales</taxon>
        <taxon>Comamonadaceae</taxon>
        <taxon>Ramlibacter</taxon>
    </lineage>
</organism>
<gene>
    <name evidence="3" type="ORF">UC35_19710</name>
</gene>
<dbReference type="Proteomes" id="UP000070433">
    <property type="component" value="Chromosome"/>
</dbReference>
<dbReference type="EMBL" id="CP010951">
    <property type="protein sequence ID" value="AMO25592.1"/>
    <property type="molecule type" value="Genomic_DNA"/>
</dbReference>
<name>A0A140HL59_9BURK</name>
<keyword evidence="2" id="KW-0732">Signal</keyword>
<dbReference type="PATRIC" id="fig|94132.3.peg.4021"/>
<evidence type="ECO:0000313" key="4">
    <source>
        <dbReference type="Proteomes" id="UP000070433"/>
    </source>
</evidence>
<feature type="chain" id="PRO_5007491385" evidence="2">
    <location>
        <begin position="21"/>
        <end position="319"/>
    </location>
</feature>
<keyword evidence="4" id="KW-1185">Reference proteome</keyword>
<evidence type="ECO:0000256" key="1">
    <source>
        <dbReference type="ARBA" id="ARBA00006987"/>
    </source>
</evidence>
<feature type="signal peptide" evidence="2">
    <location>
        <begin position="1"/>
        <end position="20"/>
    </location>
</feature>
<reference evidence="3 4" key="1">
    <citation type="journal article" date="2014" name="Int. J. Syst. Evol. Microbiol.">
        <title>Ramlibacter solisilvae sp. nov., isolated from forest soil, and emended description of the genus Ramlibacter.</title>
        <authorList>
            <person name="Lee H.J."/>
            <person name="Lee S.H."/>
            <person name="Lee S.S."/>
            <person name="Lee J.S."/>
            <person name="Kim Y."/>
            <person name="Kim S.C."/>
            <person name="Jeon C.O."/>
        </authorList>
    </citation>
    <scope>NUCLEOTIDE SEQUENCE [LARGE SCALE GENOMIC DNA]</scope>
    <source>
        <strain evidence="3 4">5-10</strain>
    </source>
</reference>
<dbReference type="Pfam" id="PF03401">
    <property type="entry name" value="TctC"/>
    <property type="match status" value="1"/>
</dbReference>
<dbReference type="CDD" id="cd07012">
    <property type="entry name" value="PBP2_Bug_TTT"/>
    <property type="match status" value="1"/>
</dbReference>
<proteinExistence type="inferred from homology"/>
<dbReference type="SUPFAM" id="SSF53850">
    <property type="entry name" value="Periplasmic binding protein-like II"/>
    <property type="match status" value="1"/>
</dbReference>
<dbReference type="RefSeq" id="WP_061503948.1">
    <property type="nucleotide sequence ID" value="NZ_CP010951.1"/>
</dbReference>
<protein>
    <submittedName>
        <fullName evidence="3">LacI family transcriptional regulator</fullName>
    </submittedName>
</protein>
<evidence type="ECO:0000256" key="2">
    <source>
        <dbReference type="SAM" id="SignalP"/>
    </source>
</evidence>
<dbReference type="InterPro" id="IPR005064">
    <property type="entry name" value="BUG"/>
</dbReference>
<dbReference type="PANTHER" id="PTHR42928">
    <property type="entry name" value="TRICARBOXYLATE-BINDING PROTEIN"/>
    <property type="match status" value="1"/>
</dbReference>
<dbReference type="Gene3D" id="3.40.190.150">
    <property type="entry name" value="Bordetella uptake gene, domain 1"/>
    <property type="match status" value="1"/>
</dbReference>
<dbReference type="OrthoDB" id="8678477at2"/>
<dbReference type="AlphaFoldDB" id="A0A140HL59"/>
<comment type="similarity">
    <text evidence="1">Belongs to the UPF0065 (bug) family.</text>
</comment>
<dbReference type="Gene3D" id="3.40.190.10">
    <property type="entry name" value="Periplasmic binding protein-like II"/>
    <property type="match status" value="1"/>
</dbReference>
<dbReference type="InterPro" id="IPR042100">
    <property type="entry name" value="Bug_dom1"/>
</dbReference>
<accession>A0A140HL59</accession>
<dbReference type="PIRSF" id="PIRSF017082">
    <property type="entry name" value="YflP"/>
    <property type="match status" value="1"/>
</dbReference>
<sequence length="319" mass="33433">MKKTLIGLALAAAATASAFAAYPDKTVTLVVPFPPGGSTDAIARVIGQKLQEKFGQSFIVDNKAGATGTIGAAFVKRAAPDGYTLFVSSLGPFVIAPHLIKGVQYDALKDLDPITVAVQAPNVLVVPTASADKSVADLLAHLKKNPGKVSFASSGNGSSDHLSAELFWQQTKTEGLHIPYKGGGPAINDLLGGQVDAAFVNINSIIQHIKAGKVRALGVASEKRNPLLPEVPTLAEQGVTGAEVQSWQAVAGPKGLPADIKAKLQAEIKAALNDPSVKEKLVAQGFEIVVNTPEEFAKFQAAEYARWKQLIETRKITAD</sequence>
<dbReference type="PANTHER" id="PTHR42928:SF5">
    <property type="entry name" value="BLR1237 PROTEIN"/>
    <property type="match status" value="1"/>
</dbReference>
<evidence type="ECO:0000313" key="3">
    <source>
        <dbReference type="EMBL" id="AMO25592.1"/>
    </source>
</evidence>